<dbReference type="EMBL" id="MU167473">
    <property type="protein sequence ID" value="KAG0140122.1"/>
    <property type="molecule type" value="Genomic_DNA"/>
</dbReference>
<protein>
    <submittedName>
        <fullName evidence="2">Uncharacterized protein</fullName>
    </submittedName>
</protein>
<sequence>MPPKAQQTVREAESSDLADLSYQMQAPESDDKVRLTQPPETPTKMPMRSKVPNPPSSLPPETEAECNLIETVNRQLENINQFINTVLTLEQDSSNIADKPNEDSRWEMVIDCCAHRVVYNTIPDDLCNLVGSITLAQDAVQELEEQFRFRG</sequence>
<reference evidence="2" key="1">
    <citation type="submission" date="2013-11" db="EMBL/GenBank/DDBJ databases">
        <title>Genome sequence of the fusiform rust pathogen reveals effectors for host alternation and coevolution with pine.</title>
        <authorList>
            <consortium name="DOE Joint Genome Institute"/>
            <person name="Smith K."/>
            <person name="Pendleton A."/>
            <person name="Kubisiak T."/>
            <person name="Anderson C."/>
            <person name="Salamov A."/>
            <person name="Aerts A."/>
            <person name="Riley R."/>
            <person name="Clum A."/>
            <person name="Lindquist E."/>
            <person name="Ence D."/>
            <person name="Campbell M."/>
            <person name="Kronenberg Z."/>
            <person name="Feau N."/>
            <person name="Dhillon B."/>
            <person name="Hamelin R."/>
            <person name="Burleigh J."/>
            <person name="Smith J."/>
            <person name="Yandell M."/>
            <person name="Nelson C."/>
            <person name="Grigoriev I."/>
            <person name="Davis J."/>
        </authorList>
    </citation>
    <scope>NUCLEOTIDE SEQUENCE</scope>
    <source>
        <strain evidence="2">G11</strain>
    </source>
</reference>
<comment type="caution">
    <text evidence="2">The sequence shown here is derived from an EMBL/GenBank/DDBJ whole genome shotgun (WGS) entry which is preliminary data.</text>
</comment>
<proteinExistence type="predicted"/>
<dbReference type="AlphaFoldDB" id="A0A9P6T5P7"/>
<accession>A0A9P6T5P7</accession>
<organism evidence="2 3">
    <name type="scientific">Cronartium quercuum f. sp. fusiforme G11</name>
    <dbReference type="NCBI Taxonomy" id="708437"/>
    <lineage>
        <taxon>Eukaryota</taxon>
        <taxon>Fungi</taxon>
        <taxon>Dikarya</taxon>
        <taxon>Basidiomycota</taxon>
        <taxon>Pucciniomycotina</taxon>
        <taxon>Pucciniomycetes</taxon>
        <taxon>Pucciniales</taxon>
        <taxon>Coleosporiaceae</taxon>
        <taxon>Cronartium</taxon>
    </lineage>
</organism>
<evidence type="ECO:0000313" key="3">
    <source>
        <dbReference type="Proteomes" id="UP000886653"/>
    </source>
</evidence>
<evidence type="ECO:0000313" key="2">
    <source>
        <dbReference type="EMBL" id="KAG0140122.1"/>
    </source>
</evidence>
<dbReference type="Proteomes" id="UP000886653">
    <property type="component" value="Unassembled WGS sequence"/>
</dbReference>
<evidence type="ECO:0000256" key="1">
    <source>
        <dbReference type="SAM" id="MobiDB-lite"/>
    </source>
</evidence>
<name>A0A9P6T5P7_9BASI</name>
<gene>
    <name evidence="2" type="ORF">CROQUDRAFT_100553</name>
</gene>
<keyword evidence="3" id="KW-1185">Reference proteome</keyword>
<feature type="region of interest" description="Disordered" evidence="1">
    <location>
        <begin position="1"/>
        <end position="62"/>
    </location>
</feature>